<organism evidence="3 4">
    <name type="scientific">Candidatus Blautia gallistercoris</name>
    <dbReference type="NCBI Taxonomy" id="2838490"/>
    <lineage>
        <taxon>Bacteria</taxon>
        <taxon>Bacillati</taxon>
        <taxon>Bacillota</taxon>
        <taxon>Clostridia</taxon>
        <taxon>Lachnospirales</taxon>
        <taxon>Lachnospiraceae</taxon>
        <taxon>Blautia</taxon>
    </lineage>
</organism>
<evidence type="ECO:0000313" key="4">
    <source>
        <dbReference type="Proteomes" id="UP000886817"/>
    </source>
</evidence>
<dbReference type="PROSITE" id="PS50980">
    <property type="entry name" value="COA_CT_NTER"/>
    <property type="match status" value="1"/>
</dbReference>
<evidence type="ECO:0000313" key="3">
    <source>
        <dbReference type="EMBL" id="HIX59193.1"/>
    </source>
</evidence>
<evidence type="ECO:0000259" key="2">
    <source>
        <dbReference type="PROSITE" id="PS50989"/>
    </source>
</evidence>
<accession>A0A9D1WHL6</accession>
<dbReference type="InterPro" id="IPR051047">
    <property type="entry name" value="AccD/PCCB"/>
</dbReference>
<feature type="domain" description="CoA carboxyltransferase C-terminal" evidence="2">
    <location>
        <begin position="241"/>
        <end position="497"/>
    </location>
</feature>
<dbReference type="PANTHER" id="PTHR43842:SF2">
    <property type="entry name" value="PROPIONYL-COA CARBOXYLASE BETA CHAIN, MITOCHONDRIAL"/>
    <property type="match status" value="1"/>
</dbReference>
<evidence type="ECO:0000259" key="1">
    <source>
        <dbReference type="PROSITE" id="PS50980"/>
    </source>
</evidence>
<reference evidence="3" key="1">
    <citation type="journal article" date="2021" name="PeerJ">
        <title>Extensive microbial diversity within the chicken gut microbiome revealed by metagenomics and culture.</title>
        <authorList>
            <person name="Gilroy R."/>
            <person name="Ravi A."/>
            <person name="Getino M."/>
            <person name="Pursley I."/>
            <person name="Horton D.L."/>
            <person name="Alikhan N.F."/>
            <person name="Baker D."/>
            <person name="Gharbi K."/>
            <person name="Hall N."/>
            <person name="Watson M."/>
            <person name="Adriaenssens E.M."/>
            <person name="Foster-Nyarko E."/>
            <person name="Jarju S."/>
            <person name="Secka A."/>
            <person name="Antonio M."/>
            <person name="Oren A."/>
            <person name="Chaudhuri R.R."/>
            <person name="La Ragione R."/>
            <person name="Hildebrand F."/>
            <person name="Pallen M.J."/>
        </authorList>
    </citation>
    <scope>NUCLEOTIDE SEQUENCE</scope>
    <source>
        <strain evidence="3">ChiSjej1B19-8411</strain>
    </source>
</reference>
<reference evidence="3" key="2">
    <citation type="submission" date="2021-04" db="EMBL/GenBank/DDBJ databases">
        <authorList>
            <person name="Gilroy R."/>
        </authorList>
    </citation>
    <scope>NUCLEOTIDE SEQUENCE</scope>
    <source>
        <strain evidence="3">ChiSjej1B19-8411</strain>
    </source>
</reference>
<feature type="domain" description="CoA carboxyltransferase N-terminal" evidence="1">
    <location>
        <begin position="1"/>
        <end position="239"/>
    </location>
</feature>
<dbReference type="InterPro" id="IPR029045">
    <property type="entry name" value="ClpP/crotonase-like_dom_sf"/>
</dbReference>
<dbReference type="GO" id="GO:0004658">
    <property type="term" value="F:propionyl-CoA carboxylase activity"/>
    <property type="evidence" value="ECO:0007669"/>
    <property type="project" value="TreeGrafter"/>
</dbReference>
<dbReference type="PRINTS" id="PR01070">
    <property type="entry name" value="ACCCTRFRASEB"/>
</dbReference>
<proteinExistence type="predicted"/>
<dbReference type="Pfam" id="PF01039">
    <property type="entry name" value="Carboxyl_trans"/>
    <property type="match status" value="1"/>
</dbReference>
<dbReference type="Proteomes" id="UP000886817">
    <property type="component" value="Unassembled WGS sequence"/>
</dbReference>
<sequence>MRKYQLEKQHKKGKLHAIERICALVDEGSFREIGSGIRNQTDAFDLKKGSVPYDGVITGYGTVDGRKVVIYAQDFTVMAGTLGRKHGEKIAGAIRLAIENRCPIIGMNDSGGARIQEGVEALAGYGDIFYYNTLASGYIPQISIIAGNCAGGAAYSPGITDFIFMVEDISNMYITGPRVVESVLHQQVSAREFGSAKMHEKKSGVLHFSCKKEEECFEQVRRLLSLIPHYYGEKKKLPHVVSREKREHLEKLLPSNRRAVYDIRNVIGELLDRDSFLEVQAAFAANIVIGFGRLQGRTIGVVANQPYVMGGVLDVDSSVKAARFVRYCDAFEIPILTLVDVPGFMPGTEQEEKGIIRHGAKLLYAYAENTVPKVTVILRRAYGGAYIAMGSKHIGTDFVYAWPQAEIAVMGEEPAVEILYRRELARLSQEEKRQRFQELTGQYRREVMNSSTAVSEGYVDEILEPDETRERICRDLEFLEEKRSMACVRKKHGNIPL</sequence>
<dbReference type="EMBL" id="DXEX01000130">
    <property type="protein sequence ID" value="HIX59193.1"/>
    <property type="molecule type" value="Genomic_DNA"/>
</dbReference>
<protein>
    <submittedName>
        <fullName evidence="3">Acyl-CoA carboxylase subunit beta</fullName>
    </submittedName>
</protein>
<dbReference type="PANTHER" id="PTHR43842">
    <property type="entry name" value="PROPIONYL-COA CARBOXYLASE BETA CHAIN"/>
    <property type="match status" value="1"/>
</dbReference>
<dbReference type="GO" id="GO:0009317">
    <property type="term" value="C:acetyl-CoA carboxylase complex"/>
    <property type="evidence" value="ECO:0007669"/>
    <property type="project" value="InterPro"/>
</dbReference>
<dbReference type="InterPro" id="IPR011762">
    <property type="entry name" value="COA_CT_N"/>
</dbReference>
<dbReference type="Gene3D" id="3.90.226.10">
    <property type="entry name" value="2-enoyl-CoA Hydratase, Chain A, domain 1"/>
    <property type="match status" value="2"/>
</dbReference>
<name>A0A9D1WHL6_9FIRM</name>
<dbReference type="InterPro" id="IPR000438">
    <property type="entry name" value="Acetyl_CoA_COase_Trfase_b_su"/>
</dbReference>
<dbReference type="SUPFAM" id="SSF52096">
    <property type="entry name" value="ClpP/crotonase"/>
    <property type="match status" value="2"/>
</dbReference>
<gene>
    <name evidence="3" type="ORF">IAA45_05700</name>
</gene>
<dbReference type="PROSITE" id="PS50989">
    <property type="entry name" value="COA_CT_CTER"/>
    <property type="match status" value="1"/>
</dbReference>
<dbReference type="InterPro" id="IPR034733">
    <property type="entry name" value="AcCoA_carboxyl_beta"/>
</dbReference>
<dbReference type="InterPro" id="IPR011763">
    <property type="entry name" value="COA_CT_C"/>
</dbReference>
<dbReference type="GO" id="GO:0006633">
    <property type="term" value="P:fatty acid biosynthetic process"/>
    <property type="evidence" value="ECO:0007669"/>
    <property type="project" value="InterPro"/>
</dbReference>
<comment type="caution">
    <text evidence="3">The sequence shown here is derived from an EMBL/GenBank/DDBJ whole genome shotgun (WGS) entry which is preliminary data.</text>
</comment>
<dbReference type="GO" id="GO:0003989">
    <property type="term" value="F:acetyl-CoA carboxylase activity"/>
    <property type="evidence" value="ECO:0007669"/>
    <property type="project" value="InterPro"/>
</dbReference>
<dbReference type="AlphaFoldDB" id="A0A9D1WHL6"/>